<evidence type="ECO:0000313" key="1">
    <source>
        <dbReference type="EMBL" id="KAI5671540.1"/>
    </source>
</evidence>
<gene>
    <name evidence="1" type="ORF">M9H77_11904</name>
</gene>
<protein>
    <submittedName>
        <fullName evidence="1">Uncharacterized protein</fullName>
    </submittedName>
</protein>
<dbReference type="Proteomes" id="UP001060085">
    <property type="component" value="Linkage Group LG03"/>
</dbReference>
<comment type="caution">
    <text evidence="1">The sequence shown here is derived from an EMBL/GenBank/DDBJ whole genome shotgun (WGS) entry which is preliminary data.</text>
</comment>
<evidence type="ECO:0000313" key="2">
    <source>
        <dbReference type="Proteomes" id="UP001060085"/>
    </source>
</evidence>
<proteinExistence type="predicted"/>
<reference evidence="2" key="1">
    <citation type="journal article" date="2023" name="Nat. Plants">
        <title>Single-cell RNA sequencing provides a high-resolution roadmap for understanding the multicellular compartmentation of specialized metabolism.</title>
        <authorList>
            <person name="Sun S."/>
            <person name="Shen X."/>
            <person name="Li Y."/>
            <person name="Li Y."/>
            <person name="Wang S."/>
            <person name="Li R."/>
            <person name="Zhang H."/>
            <person name="Shen G."/>
            <person name="Guo B."/>
            <person name="Wei J."/>
            <person name="Xu J."/>
            <person name="St-Pierre B."/>
            <person name="Chen S."/>
            <person name="Sun C."/>
        </authorList>
    </citation>
    <scope>NUCLEOTIDE SEQUENCE [LARGE SCALE GENOMIC DNA]</scope>
</reference>
<sequence>MQNQEDIRNLPIDIAFARLGEWLVDRKRIPADWRKRSAAVRAKISTAFASLPKDIDPCFQTLDPEGIGYLEAKRIYDILLKSSPESRNIFGRLSGAAGVWEAIVRAFEKDHIFLGEAAQIMVQNVNYEIPYLKKQVQKIQQQLAELDRKEADIKRNASLSASKYAEACQELGLQGVNVRSELLETAKASLPDTFGQILEVLNGESVSQAIEFYSTFLKDAHIEQDKASWAVLSNLREVREKPPSLYVFVNPEGLDPANSQSNQSELQQMEGEINMAADNIDWDIALDSSQIDWDIGNVGSAEETDGLGPYEMINASDVSNSPRREVTESAQPSVTKEEAIAPGVPVSEISWDISIENPEVSVIEESGFSVAHIEPHLIVPHPSSEAPDRIHERSPLLETDYRNRILDDLFEVKAFLHQRLIGLTNEDTLSLQHQVQAVAPFVLQQYSTDAIRTMLSDVSLAISLLTNRKTRDLIMILNSKRFLDRLVKTLEEKKHHEVKLKEGLKDLSGRRMELQNSLSSSWPKQEVALLKTRELKKLCEDTLSLMFDGRPVNLIGEINTLLSSSLNM</sequence>
<name>A0ACC0BFU8_CATRO</name>
<keyword evidence="2" id="KW-1185">Reference proteome</keyword>
<dbReference type="EMBL" id="CM044703">
    <property type="protein sequence ID" value="KAI5671540.1"/>
    <property type="molecule type" value="Genomic_DNA"/>
</dbReference>
<accession>A0ACC0BFU8</accession>
<organism evidence="1 2">
    <name type="scientific">Catharanthus roseus</name>
    <name type="common">Madagascar periwinkle</name>
    <name type="synonym">Vinca rosea</name>
    <dbReference type="NCBI Taxonomy" id="4058"/>
    <lineage>
        <taxon>Eukaryota</taxon>
        <taxon>Viridiplantae</taxon>
        <taxon>Streptophyta</taxon>
        <taxon>Embryophyta</taxon>
        <taxon>Tracheophyta</taxon>
        <taxon>Spermatophyta</taxon>
        <taxon>Magnoliopsida</taxon>
        <taxon>eudicotyledons</taxon>
        <taxon>Gunneridae</taxon>
        <taxon>Pentapetalae</taxon>
        <taxon>asterids</taxon>
        <taxon>lamiids</taxon>
        <taxon>Gentianales</taxon>
        <taxon>Apocynaceae</taxon>
        <taxon>Rauvolfioideae</taxon>
        <taxon>Vinceae</taxon>
        <taxon>Catharanthinae</taxon>
        <taxon>Catharanthus</taxon>
    </lineage>
</organism>